<keyword evidence="4" id="KW-1185">Reference proteome</keyword>
<feature type="region of interest" description="Disordered" evidence="1">
    <location>
        <begin position="1"/>
        <end position="58"/>
    </location>
</feature>
<dbReference type="EMBL" id="BRXZ01003122">
    <property type="protein sequence ID" value="GMH47772.1"/>
    <property type="molecule type" value="Genomic_DNA"/>
</dbReference>
<protein>
    <recommendedName>
        <fullName evidence="2">UBC core domain-containing protein</fullName>
    </recommendedName>
</protein>
<dbReference type="PROSITE" id="PS50127">
    <property type="entry name" value="UBC_2"/>
    <property type="match status" value="1"/>
</dbReference>
<sequence>SGGVGGGGEGEEEGEGETKVPKRREIVVPEKKRTPSLKDIKEKEKKEKRKGRGFRNSFNQSVQKLLGVEEFGPKEDLKGKYPDKIVKRLRGEAKRIAAPGFKLPSSVLSLAPEESRNTHDVHVFWMGSVAGPPGTIYHQSTMPVELFVSPEYPFKGPTLQFEGHVVEFCVGENQVDPREKGYRWKWTPAMTLVDA</sequence>
<reference evidence="3" key="1">
    <citation type="submission" date="2022-07" db="EMBL/GenBank/DDBJ databases">
        <title>Genome analysis of Parmales, a sister group of diatoms, reveals the evolutionary specialization of diatoms from phago-mixotrophs to photoautotrophs.</title>
        <authorList>
            <person name="Ban H."/>
            <person name="Sato S."/>
            <person name="Yoshikawa S."/>
            <person name="Kazumasa Y."/>
            <person name="Nakamura Y."/>
            <person name="Ichinomiya M."/>
            <person name="Saitoh K."/>
            <person name="Sato N."/>
            <person name="Blanc-Mathieu R."/>
            <person name="Endo H."/>
            <person name="Kuwata A."/>
            <person name="Ogata H."/>
        </authorList>
    </citation>
    <scope>NUCLEOTIDE SEQUENCE</scope>
</reference>
<dbReference type="OrthoDB" id="202862at2759"/>
<dbReference type="SUPFAM" id="SSF54495">
    <property type="entry name" value="UBC-like"/>
    <property type="match status" value="1"/>
</dbReference>
<comment type="caution">
    <text evidence="3">The sequence shown here is derived from an EMBL/GenBank/DDBJ whole genome shotgun (WGS) entry which is preliminary data.</text>
</comment>
<feature type="domain" description="UBC core" evidence="2">
    <location>
        <begin position="84"/>
        <end position="195"/>
    </location>
</feature>
<evidence type="ECO:0000313" key="3">
    <source>
        <dbReference type="EMBL" id="GMH47772.1"/>
    </source>
</evidence>
<dbReference type="InterPro" id="IPR016135">
    <property type="entry name" value="UBQ-conjugating_enzyme/RWD"/>
</dbReference>
<evidence type="ECO:0000313" key="4">
    <source>
        <dbReference type="Proteomes" id="UP001165082"/>
    </source>
</evidence>
<name>A0A9W6Z402_9STRA</name>
<dbReference type="Proteomes" id="UP001165082">
    <property type="component" value="Unassembled WGS sequence"/>
</dbReference>
<accession>A0A9W6Z402</accession>
<dbReference type="Gene3D" id="3.10.110.10">
    <property type="entry name" value="Ubiquitin Conjugating Enzyme"/>
    <property type="match status" value="1"/>
</dbReference>
<feature type="non-terminal residue" evidence="3">
    <location>
        <position position="195"/>
    </location>
</feature>
<dbReference type="InterPro" id="IPR000608">
    <property type="entry name" value="UBC"/>
</dbReference>
<evidence type="ECO:0000259" key="2">
    <source>
        <dbReference type="PROSITE" id="PS50127"/>
    </source>
</evidence>
<organism evidence="3 4">
    <name type="scientific">Triparma retinervis</name>
    <dbReference type="NCBI Taxonomy" id="2557542"/>
    <lineage>
        <taxon>Eukaryota</taxon>
        <taxon>Sar</taxon>
        <taxon>Stramenopiles</taxon>
        <taxon>Ochrophyta</taxon>
        <taxon>Bolidophyceae</taxon>
        <taxon>Parmales</taxon>
        <taxon>Triparmaceae</taxon>
        <taxon>Triparma</taxon>
    </lineage>
</organism>
<dbReference type="CDD" id="cd00195">
    <property type="entry name" value="UBCc_UEV"/>
    <property type="match status" value="1"/>
</dbReference>
<dbReference type="AlphaFoldDB" id="A0A9W6Z402"/>
<gene>
    <name evidence="3" type="ORF">TrRE_jg10455</name>
</gene>
<feature type="compositionally biased region" description="Basic and acidic residues" evidence="1">
    <location>
        <begin position="16"/>
        <end position="45"/>
    </location>
</feature>
<proteinExistence type="predicted"/>
<feature type="non-terminal residue" evidence="3">
    <location>
        <position position="1"/>
    </location>
</feature>
<evidence type="ECO:0000256" key="1">
    <source>
        <dbReference type="SAM" id="MobiDB-lite"/>
    </source>
</evidence>